<dbReference type="AlphaFoldDB" id="A0A485KYZ0"/>
<dbReference type="GO" id="GO:0004674">
    <property type="term" value="F:protein serine/threonine kinase activity"/>
    <property type="evidence" value="ECO:0007669"/>
    <property type="project" value="UniProtKB-KW"/>
</dbReference>
<proteinExistence type="predicted"/>
<dbReference type="InterPro" id="IPR051852">
    <property type="entry name" value="Alpha-type_PK"/>
</dbReference>
<dbReference type="GO" id="GO:0005524">
    <property type="term" value="F:ATP binding"/>
    <property type="evidence" value="ECO:0007669"/>
    <property type="project" value="UniProtKB-KW"/>
</dbReference>
<dbReference type="EMBL" id="VJMH01005480">
    <property type="protein sequence ID" value="KAF0695413.1"/>
    <property type="molecule type" value="Genomic_DNA"/>
</dbReference>
<evidence type="ECO:0000256" key="5">
    <source>
        <dbReference type="ARBA" id="ARBA00022840"/>
    </source>
</evidence>
<feature type="domain" description="Alpha-type protein kinase" evidence="6">
    <location>
        <begin position="381"/>
        <end position="657"/>
    </location>
</feature>
<dbReference type="InterPro" id="IPR011009">
    <property type="entry name" value="Kinase-like_dom_sf"/>
</dbReference>
<reference evidence="7" key="2">
    <citation type="submission" date="2019-06" db="EMBL/GenBank/DDBJ databases">
        <title>Genomics analysis of Aphanomyces spp. identifies a new class of oomycete effector associated with host adaptation.</title>
        <authorList>
            <person name="Gaulin E."/>
        </authorList>
    </citation>
    <scope>NUCLEOTIDE SEQUENCE</scope>
    <source>
        <strain evidence="7">CBS 578.67</strain>
    </source>
</reference>
<evidence type="ECO:0000259" key="6">
    <source>
        <dbReference type="PROSITE" id="PS51158"/>
    </source>
</evidence>
<evidence type="ECO:0000256" key="4">
    <source>
        <dbReference type="ARBA" id="ARBA00022777"/>
    </source>
</evidence>
<evidence type="ECO:0000313" key="9">
    <source>
        <dbReference type="Proteomes" id="UP000332933"/>
    </source>
</evidence>
<dbReference type="SUPFAM" id="SSF53300">
    <property type="entry name" value="vWA-like"/>
    <property type="match status" value="1"/>
</dbReference>
<sequence>MAHAATSAITLLTSIHGRDRRHLRSIAKRDLQAAVKHGTKSRAYPCRQTWAPRWKYTFAHIVYITDATSTREITSYVEPIVIDAVPMTRMDDAQHRTLKAHLLAHPELCTSHSVVVIDQSGSMRTCDVENFRTRSDAVFGTIALDLIGQHLDDAASISGTDVLTLIEMRDGATTVLHREPITNVLFNMVLARMQTAAPRSHGNYVPALEAAIKAMALDVQEESCAVMLMFLSDGKPSDVYCGIETADTLDTALATRMKTLGDQFGGRLRVGTIGFAAAAQDMQVLERMALAAVAAGAHGTFSHSESTASSLSTAVTALRSDLSGVRTCLTTTGFLPTTALSSSRGRSLQVVGKEQPFRQLTPELWTDGQWDVYASGVRRFVLGHDRDEWVAVPMQEPTATALAIRKNIFAEGAERIVYQLCECAPPIGTGTRGPLLAGKDSRFIVQDDDMEHFHKVFCKTQRKAGVWADKFNVEVARRAPGRNIAAISFLDCSVYQFGIYEYILAEKLLDHAAYKKWNGNNGYVAGQGAACTPTIQNLLKQLEVCDAIAEGSDEDEDDDGRTQLPGRLANDEAIDNPELVPQAFSHFTYRRSKRRSLVCDLQGVYDDTANVFELTDPVIHYAGSKKRKYGRTDHGNRGMHDFFITHECNALCKLLRL</sequence>
<dbReference type="InterPro" id="IPR004166">
    <property type="entry name" value="a-kinase_dom"/>
</dbReference>
<protein>
    <submittedName>
        <fullName evidence="8">Aste57867_13762 protein</fullName>
    </submittedName>
</protein>
<evidence type="ECO:0000256" key="1">
    <source>
        <dbReference type="ARBA" id="ARBA00022527"/>
    </source>
</evidence>
<dbReference type="SUPFAM" id="SSF56112">
    <property type="entry name" value="Protein kinase-like (PK-like)"/>
    <property type="match status" value="1"/>
</dbReference>
<dbReference type="Proteomes" id="UP000332933">
    <property type="component" value="Unassembled WGS sequence"/>
</dbReference>
<dbReference type="SMART" id="SM00811">
    <property type="entry name" value="Alpha_kinase"/>
    <property type="match status" value="1"/>
</dbReference>
<dbReference type="EMBL" id="CAADRA010005501">
    <property type="protein sequence ID" value="VFT90595.1"/>
    <property type="molecule type" value="Genomic_DNA"/>
</dbReference>
<gene>
    <name evidence="8" type="primary">Aste57867_13762</name>
    <name evidence="7" type="ORF">As57867_013712</name>
    <name evidence="8" type="ORF">ASTE57867_13762</name>
</gene>
<dbReference type="Gene3D" id="3.40.50.410">
    <property type="entry name" value="von Willebrand factor, type A domain"/>
    <property type="match status" value="1"/>
</dbReference>
<keyword evidence="5" id="KW-0067">ATP-binding</keyword>
<dbReference type="PROSITE" id="PS51158">
    <property type="entry name" value="ALPHA_KINASE"/>
    <property type="match status" value="1"/>
</dbReference>
<dbReference type="OrthoDB" id="301415at2759"/>
<dbReference type="PANTHER" id="PTHR45992">
    <property type="entry name" value="EUKARYOTIC ELONGATION FACTOR 2 KINASE-RELATED"/>
    <property type="match status" value="1"/>
</dbReference>
<dbReference type="InterPro" id="IPR036465">
    <property type="entry name" value="vWFA_dom_sf"/>
</dbReference>
<reference evidence="8 9" key="1">
    <citation type="submission" date="2019-03" db="EMBL/GenBank/DDBJ databases">
        <authorList>
            <person name="Gaulin E."/>
            <person name="Dumas B."/>
        </authorList>
    </citation>
    <scope>NUCLEOTIDE SEQUENCE [LARGE SCALE GENOMIC DNA]</scope>
    <source>
        <strain evidence="8">CBS 568.67</strain>
    </source>
</reference>
<keyword evidence="4" id="KW-0418">Kinase</keyword>
<evidence type="ECO:0000313" key="7">
    <source>
        <dbReference type="EMBL" id="KAF0695413.1"/>
    </source>
</evidence>
<evidence type="ECO:0000313" key="8">
    <source>
        <dbReference type="EMBL" id="VFT90595.1"/>
    </source>
</evidence>
<keyword evidence="1" id="KW-0723">Serine/threonine-protein kinase</keyword>
<evidence type="ECO:0000256" key="2">
    <source>
        <dbReference type="ARBA" id="ARBA00022679"/>
    </source>
</evidence>
<keyword evidence="3" id="KW-0547">Nucleotide-binding</keyword>
<dbReference type="Pfam" id="PF02816">
    <property type="entry name" value="Alpha_kinase"/>
    <property type="match status" value="2"/>
</dbReference>
<keyword evidence="2" id="KW-0808">Transferase</keyword>
<evidence type="ECO:0000256" key="3">
    <source>
        <dbReference type="ARBA" id="ARBA00022741"/>
    </source>
</evidence>
<dbReference type="Gene3D" id="3.20.200.10">
    <property type="entry name" value="MHCK/EF2 kinase"/>
    <property type="match status" value="1"/>
</dbReference>
<accession>A0A485KYZ0</accession>
<dbReference type="PANTHER" id="PTHR45992:SF11">
    <property type="entry name" value="ALPHA-TYPE PROTEIN KINASE DOMAIN-CONTAINING PROTEIN"/>
    <property type="match status" value="1"/>
</dbReference>
<name>A0A485KYZ0_9STRA</name>
<organism evidence="8 9">
    <name type="scientific">Aphanomyces stellatus</name>
    <dbReference type="NCBI Taxonomy" id="120398"/>
    <lineage>
        <taxon>Eukaryota</taxon>
        <taxon>Sar</taxon>
        <taxon>Stramenopiles</taxon>
        <taxon>Oomycota</taxon>
        <taxon>Saprolegniomycetes</taxon>
        <taxon>Saprolegniales</taxon>
        <taxon>Verrucalvaceae</taxon>
        <taxon>Aphanomyces</taxon>
    </lineage>
</organism>
<keyword evidence="9" id="KW-1185">Reference proteome</keyword>